<feature type="transmembrane region" description="Helical" evidence="7">
    <location>
        <begin position="360"/>
        <end position="379"/>
    </location>
</feature>
<sequence>MNFVHTSMFHRNEYKVSTTKFSQKDKPLRSCLYFFQAYPIMATSKFETLCIILLGLGQMCIMTGYDSQSFVQESVIYSISDRHPTLINHLAGYYGQAVIYASFMITCIFAPALVFAITSKWALFLSAVCFTIFETVYLYLNNYTYYTACLIVGFGLGIYYTAGGAYLASHSTRRTIEKNSAYSWSLMCLCLFIGSVILAIIIGYYAGKQQHTNFVDNLSVNPKHRTFNDKEIRCMYAAFAAISMGGTILFALLPKRSVDDCIEDKRDMVTTSFTGRLGVTFETFTDKRMLMLAPLFLYSGLFTPFWVTVYPTSLLFTHTLDGSLYLPAFYSLAVGSGEVLMGTFVGAMSRRIKNFGLKPTMYIGTTLSIIALAIITASVPKTATYEPTSEDAWLLRPSLPLAIATAILLGLVDSCMNNVKTVMCALAMPGCRTHAFAVSRFYQGSSGTIVLFLSPYMSIYCYTALFGFTLLLTLFTFLRVVKQILRTEKDSQRCGQSTKEKDVERDFKKEFEH</sequence>
<feature type="region of interest" description="Disordered" evidence="6">
    <location>
        <begin position="494"/>
        <end position="513"/>
    </location>
</feature>
<keyword evidence="4 7" id="KW-1133">Transmembrane helix</keyword>
<dbReference type="AlphaFoldDB" id="A0A016VPA3"/>
<feature type="transmembrane region" description="Helical" evidence="7">
    <location>
        <begin position="181"/>
        <end position="206"/>
    </location>
</feature>
<gene>
    <name evidence="8" type="primary">Acey_s0006.g2809</name>
    <name evidence="8" type="ORF">Y032_0006g2809</name>
</gene>
<dbReference type="InterPro" id="IPR051617">
    <property type="entry name" value="UNC-93-like_regulator"/>
</dbReference>
<dbReference type="Pfam" id="PF05978">
    <property type="entry name" value="UNC-93"/>
    <property type="match status" value="1"/>
</dbReference>
<feature type="transmembrane region" description="Helical" evidence="7">
    <location>
        <begin position="399"/>
        <end position="416"/>
    </location>
</feature>
<evidence type="ECO:0008006" key="10">
    <source>
        <dbReference type="Google" id="ProtNLM"/>
    </source>
</evidence>
<dbReference type="STRING" id="53326.A0A016VPA3"/>
<dbReference type="InterPro" id="IPR010291">
    <property type="entry name" value="Ion_channel_UNC-93"/>
</dbReference>
<dbReference type="Proteomes" id="UP000024635">
    <property type="component" value="Unassembled WGS sequence"/>
</dbReference>
<dbReference type="InterPro" id="IPR036259">
    <property type="entry name" value="MFS_trans_sf"/>
</dbReference>
<evidence type="ECO:0000256" key="6">
    <source>
        <dbReference type="SAM" id="MobiDB-lite"/>
    </source>
</evidence>
<feature type="transmembrane region" description="Helical" evidence="7">
    <location>
        <begin position="93"/>
        <end position="114"/>
    </location>
</feature>
<evidence type="ECO:0000313" key="9">
    <source>
        <dbReference type="Proteomes" id="UP000024635"/>
    </source>
</evidence>
<dbReference type="OrthoDB" id="5856527at2759"/>
<accession>A0A016VPA3</accession>
<evidence type="ECO:0000256" key="4">
    <source>
        <dbReference type="ARBA" id="ARBA00022989"/>
    </source>
</evidence>
<proteinExistence type="inferred from homology"/>
<evidence type="ECO:0000256" key="5">
    <source>
        <dbReference type="ARBA" id="ARBA00023136"/>
    </source>
</evidence>
<comment type="similarity">
    <text evidence="2">Belongs to the unc-93 family.</text>
</comment>
<keyword evidence="3 7" id="KW-0812">Transmembrane</keyword>
<feature type="transmembrane region" description="Helical" evidence="7">
    <location>
        <begin position="235"/>
        <end position="253"/>
    </location>
</feature>
<dbReference type="Gene3D" id="1.20.1250.20">
    <property type="entry name" value="MFS general substrate transporter like domains"/>
    <property type="match status" value="1"/>
</dbReference>
<dbReference type="EMBL" id="JARK01001342">
    <property type="protein sequence ID" value="EYC29141.1"/>
    <property type="molecule type" value="Genomic_DNA"/>
</dbReference>
<dbReference type="PANTHER" id="PTHR23294:SF18">
    <property type="entry name" value="UNC93-LIKE PROTEIN MFSD11"/>
    <property type="match status" value="1"/>
</dbReference>
<evidence type="ECO:0000256" key="3">
    <source>
        <dbReference type="ARBA" id="ARBA00022692"/>
    </source>
</evidence>
<feature type="transmembrane region" description="Helical" evidence="7">
    <location>
        <begin position="328"/>
        <end position="348"/>
    </location>
</feature>
<evidence type="ECO:0000256" key="1">
    <source>
        <dbReference type="ARBA" id="ARBA00004141"/>
    </source>
</evidence>
<keyword evidence="5 7" id="KW-0472">Membrane</keyword>
<protein>
    <recommendedName>
        <fullName evidence="10">Major facilitator superfamily (MFS) profile domain-containing protein</fullName>
    </recommendedName>
</protein>
<evidence type="ECO:0000256" key="2">
    <source>
        <dbReference type="ARBA" id="ARBA00009172"/>
    </source>
</evidence>
<organism evidence="8 9">
    <name type="scientific">Ancylostoma ceylanicum</name>
    <dbReference type="NCBI Taxonomy" id="53326"/>
    <lineage>
        <taxon>Eukaryota</taxon>
        <taxon>Metazoa</taxon>
        <taxon>Ecdysozoa</taxon>
        <taxon>Nematoda</taxon>
        <taxon>Chromadorea</taxon>
        <taxon>Rhabditida</taxon>
        <taxon>Rhabditina</taxon>
        <taxon>Rhabditomorpha</taxon>
        <taxon>Strongyloidea</taxon>
        <taxon>Ancylostomatidae</taxon>
        <taxon>Ancylostomatinae</taxon>
        <taxon>Ancylostoma</taxon>
    </lineage>
</organism>
<comment type="subcellular location">
    <subcellularLocation>
        <location evidence="1">Membrane</location>
        <topology evidence="1">Multi-pass membrane protein</topology>
    </subcellularLocation>
</comment>
<dbReference type="PANTHER" id="PTHR23294">
    <property type="entry name" value="ET TRANSLATION PRODUCT-RELATED"/>
    <property type="match status" value="1"/>
</dbReference>
<keyword evidence="9" id="KW-1185">Reference proteome</keyword>
<feature type="transmembrane region" description="Helical" evidence="7">
    <location>
        <begin position="145"/>
        <end position="169"/>
    </location>
</feature>
<reference evidence="9" key="1">
    <citation type="journal article" date="2015" name="Nat. Genet.">
        <title>The genome and transcriptome of the zoonotic hookworm Ancylostoma ceylanicum identify infection-specific gene families.</title>
        <authorList>
            <person name="Schwarz E.M."/>
            <person name="Hu Y."/>
            <person name="Antoshechkin I."/>
            <person name="Miller M.M."/>
            <person name="Sternberg P.W."/>
            <person name="Aroian R.V."/>
        </authorList>
    </citation>
    <scope>NUCLEOTIDE SEQUENCE</scope>
    <source>
        <strain evidence="9">HY135</strain>
    </source>
</reference>
<comment type="caution">
    <text evidence="8">The sequence shown here is derived from an EMBL/GenBank/DDBJ whole genome shotgun (WGS) entry which is preliminary data.</text>
</comment>
<feature type="transmembrane region" description="Helical" evidence="7">
    <location>
        <begin position="121"/>
        <end position="139"/>
    </location>
</feature>
<name>A0A016VPA3_9BILA</name>
<feature type="transmembrane region" description="Helical" evidence="7">
    <location>
        <begin position="295"/>
        <end position="316"/>
    </location>
</feature>
<evidence type="ECO:0000313" key="8">
    <source>
        <dbReference type="EMBL" id="EYC29141.1"/>
    </source>
</evidence>
<dbReference type="SUPFAM" id="SSF103473">
    <property type="entry name" value="MFS general substrate transporter"/>
    <property type="match status" value="1"/>
</dbReference>
<dbReference type="GO" id="GO:0016020">
    <property type="term" value="C:membrane"/>
    <property type="evidence" value="ECO:0007669"/>
    <property type="project" value="UniProtKB-SubCell"/>
</dbReference>
<evidence type="ECO:0000256" key="7">
    <source>
        <dbReference type="SAM" id="Phobius"/>
    </source>
</evidence>
<feature type="transmembrane region" description="Helical" evidence="7">
    <location>
        <begin position="462"/>
        <end position="481"/>
    </location>
</feature>